<evidence type="ECO:0000256" key="5">
    <source>
        <dbReference type="SAM" id="MobiDB-lite"/>
    </source>
</evidence>
<evidence type="ECO:0000256" key="4">
    <source>
        <dbReference type="ARBA" id="ARBA00023136"/>
    </source>
</evidence>
<evidence type="ECO:0000256" key="6">
    <source>
        <dbReference type="SAM" id="Phobius"/>
    </source>
</evidence>
<dbReference type="PANTHER" id="PTHR23501:SF197">
    <property type="entry name" value="COMD"/>
    <property type="match status" value="1"/>
</dbReference>
<evidence type="ECO:0000259" key="7">
    <source>
        <dbReference type="PROSITE" id="PS50850"/>
    </source>
</evidence>
<keyword evidence="3 6" id="KW-1133">Transmembrane helix</keyword>
<feature type="region of interest" description="Disordered" evidence="5">
    <location>
        <begin position="109"/>
        <end position="211"/>
    </location>
</feature>
<dbReference type="InterPro" id="IPR020846">
    <property type="entry name" value="MFS_dom"/>
</dbReference>
<feature type="transmembrane region" description="Helical" evidence="6">
    <location>
        <begin position="52"/>
        <end position="70"/>
    </location>
</feature>
<evidence type="ECO:0000256" key="1">
    <source>
        <dbReference type="ARBA" id="ARBA00004651"/>
    </source>
</evidence>
<feature type="compositionally biased region" description="Basic and acidic residues" evidence="5">
    <location>
        <begin position="154"/>
        <end position="182"/>
    </location>
</feature>
<feature type="domain" description="Major facilitator superfamily (MFS) profile" evidence="7">
    <location>
        <begin position="1"/>
        <end position="211"/>
    </location>
</feature>
<evidence type="ECO:0000313" key="8">
    <source>
        <dbReference type="EMBL" id="SDK62189.1"/>
    </source>
</evidence>
<keyword evidence="2 6" id="KW-0812">Transmembrane</keyword>
<dbReference type="PROSITE" id="PS50850">
    <property type="entry name" value="MFS"/>
    <property type="match status" value="1"/>
</dbReference>
<evidence type="ECO:0000313" key="9">
    <source>
        <dbReference type="Proteomes" id="UP000199213"/>
    </source>
</evidence>
<feature type="transmembrane region" description="Helical" evidence="6">
    <location>
        <begin position="82"/>
        <end position="101"/>
    </location>
</feature>
<dbReference type="Pfam" id="PF07690">
    <property type="entry name" value="MFS_1"/>
    <property type="match status" value="1"/>
</dbReference>
<proteinExistence type="predicted"/>
<dbReference type="InterPro" id="IPR011701">
    <property type="entry name" value="MFS"/>
</dbReference>
<gene>
    <name evidence="8" type="ORF">SAMN04487820_11036</name>
</gene>
<dbReference type="GO" id="GO:0005886">
    <property type="term" value="C:plasma membrane"/>
    <property type="evidence" value="ECO:0007669"/>
    <property type="project" value="UniProtKB-SubCell"/>
</dbReference>
<dbReference type="AlphaFoldDB" id="A0A1G9DEC0"/>
<dbReference type="Gene3D" id="1.20.1720.10">
    <property type="entry name" value="Multidrug resistance protein D"/>
    <property type="match status" value="1"/>
</dbReference>
<keyword evidence="9" id="KW-1185">Reference proteome</keyword>
<accession>A0A1G9DEC0</accession>
<protein>
    <submittedName>
        <fullName evidence="8">Major Facilitator Superfamily protein</fullName>
    </submittedName>
</protein>
<evidence type="ECO:0000256" key="3">
    <source>
        <dbReference type="ARBA" id="ARBA00022989"/>
    </source>
</evidence>
<dbReference type="GO" id="GO:0022857">
    <property type="term" value="F:transmembrane transporter activity"/>
    <property type="evidence" value="ECO:0007669"/>
    <property type="project" value="InterPro"/>
</dbReference>
<dbReference type="Proteomes" id="UP000199213">
    <property type="component" value="Unassembled WGS sequence"/>
</dbReference>
<dbReference type="SUPFAM" id="SSF103473">
    <property type="entry name" value="MFS general substrate transporter"/>
    <property type="match status" value="1"/>
</dbReference>
<feature type="transmembrane region" description="Helical" evidence="6">
    <location>
        <begin position="27"/>
        <end position="45"/>
    </location>
</feature>
<comment type="subcellular location">
    <subcellularLocation>
        <location evidence="1">Cell membrane</location>
        <topology evidence="1">Multi-pass membrane protein</topology>
    </subcellularLocation>
</comment>
<evidence type="ECO:0000256" key="2">
    <source>
        <dbReference type="ARBA" id="ARBA00022692"/>
    </source>
</evidence>
<feature type="compositionally biased region" description="Basic and acidic residues" evidence="5">
    <location>
        <begin position="115"/>
        <end position="147"/>
    </location>
</feature>
<name>A0A1G9DEC0_ACTMZ</name>
<sequence length="211" mass="22441">MFPLGSVLAGIARSTNAFITFRAVRSVGAGGLMVGARSIIGEVTSPRYRGRYLSMLAPLIGVGTVLWPLLGGCFTEQLNWRWIFHINIPLGAVALTVVILVPRGEAAGNRAQRRGGGELRSPGERRAHSCERRAGGDLVGRHPDGRHPVGNLAGRDHGDDHRLGGHGGDRRCTRPPARDRPAAGRIASRPSPLWTFPQPVDYGADLPGAAG</sequence>
<dbReference type="InterPro" id="IPR036259">
    <property type="entry name" value="MFS_trans_sf"/>
</dbReference>
<dbReference type="EMBL" id="FNFM01000010">
    <property type="protein sequence ID" value="SDK62189.1"/>
    <property type="molecule type" value="Genomic_DNA"/>
</dbReference>
<organism evidence="8 9">
    <name type="scientific">Actinopolyspora mzabensis</name>
    <dbReference type="NCBI Taxonomy" id="995066"/>
    <lineage>
        <taxon>Bacteria</taxon>
        <taxon>Bacillati</taxon>
        <taxon>Actinomycetota</taxon>
        <taxon>Actinomycetes</taxon>
        <taxon>Actinopolysporales</taxon>
        <taxon>Actinopolysporaceae</taxon>
        <taxon>Actinopolyspora</taxon>
    </lineage>
</organism>
<dbReference type="PANTHER" id="PTHR23501">
    <property type="entry name" value="MAJOR FACILITATOR SUPERFAMILY"/>
    <property type="match status" value="1"/>
</dbReference>
<reference evidence="9" key="1">
    <citation type="submission" date="2016-10" db="EMBL/GenBank/DDBJ databases">
        <authorList>
            <person name="Varghese N."/>
            <person name="Submissions S."/>
        </authorList>
    </citation>
    <scope>NUCLEOTIDE SEQUENCE [LARGE SCALE GENOMIC DNA]</scope>
    <source>
        <strain evidence="9">DSM 45460</strain>
    </source>
</reference>
<dbReference type="RefSeq" id="WP_092629762.1">
    <property type="nucleotide sequence ID" value="NZ_FNFM01000010.1"/>
</dbReference>
<keyword evidence="4 6" id="KW-0472">Membrane</keyword>